<keyword evidence="2" id="KW-0479">Metal-binding</keyword>
<comment type="similarity">
    <text evidence="1 2">Belongs to the terpene synthase family.</text>
</comment>
<evidence type="ECO:0000313" key="5">
    <source>
        <dbReference type="Proteomes" id="UP000285301"/>
    </source>
</evidence>
<dbReference type="Proteomes" id="UP000285301">
    <property type="component" value="Unassembled WGS sequence"/>
</dbReference>
<evidence type="ECO:0000256" key="1">
    <source>
        <dbReference type="ARBA" id="ARBA00006333"/>
    </source>
</evidence>
<dbReference type="InterPro" id="IPR008949">
    <property type="entry name" value="Isoprenoid_synthase_dom_sf"/>
</dbReference>
<evidence type="ECO:0000313" key="3">
    <source>
        <dbReference type="EMBL" id="RWS08250.1"/>
    </source>
</evidence>
<dbReference type="SUPFAM" id="SSF48576">
    <property type="entry name" value="Terpenoid synthases"/>
    <property type="match status" value="1"/>
</dbReference>
<reference evidence="4 5" key="1">
    <citation type="journal article" date="2018" name="Gigascience">
        <title>Genomes of trombidid mites reveal novel predicted allergens and laterally-transferred genes associated with secondary metabolism.</title>
        <authorList>
            <person name="Dong X."/>
            <person name="Chaisiri K."/>
            <person name="Xia D."/>
            <person name="Armstrong S.D."/>
            <person name="Fang Y."/>
            <person name="Donnelly M.J."/>
            <person name="Kadowaki T."/>
            <person name="McGarry J.W."/>
            <person name="Darby A.C."/>
            <person name="Makepeace B.L."/>
        </authorList>
    </citation>
    <scope>NUCLEOTIDE SEQUENCE [LARGE SCALE GENOMIC DNA]</scope>
    <source>
        <strain evidence="4">UoL-WK</strain>
    </source>
</reference>
<comment type="caution">
    <text evidence="4">The sequence shown here is derived from an EMBL/GenBank/DDBJ whole genome shotgun (WGS) entry which is preliminary data.</text>
</comment>
<proteinExistence type="inferred from homology"/>
<dbReference type="Gene3D" id="1.10.600.10">
    <property type="entry name" value="Farnesyl Diphosphate Synthase"/>
    <property type="match status" value="1"/>
</dbReference>
<dbReference type="Pfam" id="PF19086">
    <property type="entry name" value="Terpene_syn_C_2"/>
    <property type="match status" value="1"/>
</dbReference>
<dbReference type="AlphaFoldDB" id="A0A3S3QTB0"/>
<dbReference type="GO" id="GO:0010333">
    <property type="term" value="F:terpene synthase activity"/>
    <property type="evidence" value="ECO:0007669"/>
    <property type="project" value="InterPro"/>
</dbReference>
<keyword evidence="2" id="KW-0456">Lyase</keyword>
<dbReference type="SFLD" id="SFLDG01020">
    <property type="entry name" value="Terpene_Cyclase_Like_2"/>
    <property type="match status" value="1"/>
</dbReference>
<accession>A0A3S3QTB0</accession>
<reference evidence="4" key="2">
    <citation type="submission" date="2018-11" db="EMBL/GenBank/DDBJ databases">
        <title>Trombidioid mite genomics.</title>
        <authorList>
            <person name="Dong X."/>
        </authorList>
    </citation>
    <scope>NUCLEOTIDE SEQUENCE</scope>
    <source>
        <strain evidence="4">UoL-WK</strain>
    </source>
</reference>
<keyword evidence="2" id="KW-0460">Magnesium</keyword>
<evidence type="ECO:0000313" key="4">
    <source>
        <dbReference type="EMBL" id="RWS13686.1"/>
    </source>
</evidence>
<dbReference type="PANTHER" id="PTHR35201">
    <property type="entry name" value="TERPENE SYNTHASE"/>
    <property type="match status" value="1"/>
</dbReference>
<comment type="cofactor">
    <cofactor evidence="2">
        <name>Mg(2+)</name>
        <dbReference type="ChEBI" id="CHEBI:18420"/>
    </cofactor>
</comment>
<dbReference type="EMBL" id="NCKU01000915">
    <property type="protein sequence ID" value="RWS13686.1"/>
    <property type="molecule type" value="Genomic_DNA"/>
</dbReference>
<gene>
    <name evidence="4" type="ORF">B4U79_17339</name>
    <name evidence="3" type="ORF">B4U79_17796</name>
</gene>
<dbReference type="EC" id="4.2.3.-" evidence="2"/>
<dbReference type="GO" id="GO:0008299">
    <property type="term" value="P:isoprenoid biosynthetic process"/>
    <property type="evidence" value="ECO:0007669"/>
    <property type="project" value="UniProtKB-ARBA"/>
</dbReference>
<dbReference type="SFLD" id="SFLDS00005">
    <property type="entry name" value="Isoprenoid_Synthase_Type_I"/>
    <property type="match status" value="1"/>
</dbReference>
<sequence>MTTFKYQGIMPKYVYQEIELPFESKTRTFCGDFQNETRKLFLKFDALNGEQLEKFDSEKLTYTADKIFHYAKREVFQVLCDYLAWAFVFDDYLETLDEEAAEEAIETAMKIGNGELVLNGNVEFYPLYAVFSDIWSRMAQVSPLEWQQRFMKSIYKWLAFAKIFGFHNRAGETQSVAQFSAFRWFDIGTDFMLDLIEFSSQKFLPASVREDSVLKYLQHTLGNIIYTTNDIFSFEKELNLGLLSNSVIVYAKEYEIPEQEALDKAFNFLRGQIKSYVALQKQMHQFIDCDNDVVQSYIHGMNYIIRGNYDLCRKSVRYYGGIEATSKRRRSITIPVISF</sequence>
<dbReference type="OrthoDB" id="2861623at2759"/>
<keyword evidence="5" id="KW-1185">Reference proteome</keyword>
<dbReference type="STRING" id="1965070.A0A3S3QTB0"/>
<evidence type="ECO:0000256" key="2">
    <source>
        <dbReference type="RuleBase" id="RU366034"/>
    </source>
</evidence>
<dbReference type="EMBL" id="NCKU01003066">
    <property type="protein sequence ID" value="RWS08250.1"/>
    <property type="molecule type" value="Genomic_DNA"/>
</dbReference>
<dbReference type="InterPro" id="IPR034686">
    <property type="entry name" value="Terpene_cyclase-like_2"/>
</dbReference>
<dbReference type="PANTHER" id="PTHR35201:SF4">
    <property type="entry name" value="BETA-PINACENE SYNTHASE-RELATED"/>
    <property type="match status" value="1"/>
</dbReference>
<protein>
    <recommendedName>
        <fullName evidence="2">Terpene synthase</fullName>
        <ecNumber evidence="2">4.2.3.-</ecNumber>
    </recommendedName>
</protein>
<organism evidence="4 5">
    <name type="scientific">Dinothrombium tinctorium</name>
    <dbReference type="NCBI Taxonomy" id="1965070"/>
    <lineage>
        <taxon>Eukaryota</taxon>
        <taxon>Metazoa</taxon>
        <taxon>Ecdysozoa</taxon>
        <taxon>Arthropoda</taxon>
        <taxon>Chelicerata</taxon>
        <taxon>Arachnida</taxon>
        <taxon>Acari</taxon>
        <taxon>Acariformes</taxon>
        <taxon>Trombidiformes</taxon>
        <taxon>Prostigmata</taxon>
        <taxon>Anystina</taxon>
        <taxon>Parasitengona</taxon>
        <taxon>Trombidioidea</taxon>
        <taxon>Trombidiidae</taxon>
        <taxon>Dinothrombium</taxon>
    </lineage>
</organism>
<dbReference type="GO" id="GO:0046872">
    <property type="term" value="F:metal ion binding"/>
    <property type="evidence" value="ECO:0007669"/>
    <property type="project" value="UniProtKB-KW"/>
</dbReference>
<name>A0A3S3QTB0_9ACAR</name>